<dbReference type="PROSITE" id="PS50887">
    <property type="entry name" value="GGDEF"/>
    <property type="match status" value="1"/>
</dbReference>
<dbReference type="SMART" id="SM00267">
    <property type="entry name" value="GGDEF"/>
    <property type="match status" value="1"/>
</dbReference>
<name>A0ABS6SG83_9SPHN</name>
<dbReference type="CDD" id="cd01948">
    <property type="entry name" value="EAL"/>
    <property type="match status" value="1"/>
</dbReference>
<keyword evidence="1" id="KW-1133">Transmembrane helix</keyword>
<keyword evidence="1" id="KW-0472">Membrane</keyword>
<dbReference type="CDD" id="cd01949">
    <property type="entry name" value="GGDEF"/>
    <property type="match status" value="1"/>
</dbReference>
<dbReference type="EMBL" id="JAGSPA010000003">
    <property type="protein sequence ID" value="MBV7257427.1"/>
    <property type="molecule type" value="Genomic_DNA"/>
</dbReference>
<sequence length="563" mass="61335">MFARRLKFRMLALQGFLFLMLVGLTAFMSRSFGDVIPVWLFFVACLSLGAVALLCSQVLVARALDPISRAIEEIETTVQKAGRDHALPDFSVGTRIVLPEVTRSIDRAVDRMRNSYSEMESTALTDAVTGLPNRLHFSALVRKHLPYEDDDAGALLFIDLDQFKAVNDSLGHSIGDELLQAFAQRVRGLLRKGNSIFARLAGDEFTIFLPGKGGIEISQAVADRVLEALTRPFTIGEHRLTVGASIGICHAPADGNDYDTLMRNADTAMYRAKALGRNRAQLFEAAMHDQARERLELENALRGAVDAGEFIIHLQPQVDCKTGQIRAAEALLRWEHPVRGLLPAGEFINVAEETGTIVEIGTWVLEESLGIIGKLQGLGPNFRLSVNVSVRQILAPGFVDSVEHALEKTGADPKQLELEITEALVMEDIADIAPKLAYVRSLGISIAVDDFGTGYSNLARLKALPIDRVKIDQSLVRDISASGSSRTIVQAIVSLAQGLGYESVAEGVEAEVQQELLTLMGCEVMQGFSIGRPMDEDAFFAWAKIASGMPDISMSPQDHHATG</sequence>
<feature type="transmembrane region" description="Helical" evidence="1">
    <location>
        <begin position="36"/>
        <end position="60"/>
    </location>
</feature>
<dbReference type="InterPro" id="IPR001633">
    <property type="entry name" value="EAL_dom"/>
</dbReference>
<accession>A0ABS6SG83</accession>
<keyword evidence="5" id="KW-1185">Reference proteome</keyword>
<proteinExistence type="predicted"/>
<protein>
    <submittedName>
        <fullName evidence="4">EAL domain-containing protein</fullName>
    </submittedName>
</protein>
<comment type="caution">
    <text evidence="4">The sequence shown here is derived from an EMBL/GenBank/DDBJ whole genome shotgun (WGS) entry which is preliminary data.</text>
</comment>
<dbReference type="Proteomes" id="UP000722336">
    <property type="component" value="Unassembled WGS sequence"/>
</dbReference>
<evidence type="ECO:0000259" key="3">
    <source>
        <dbReference type="PROSITE" id="PS50887"/>
    </source>
</evidence>
<evidence type="ECO:0000313" key="4">
    <source>
        <dbReference type="EMBL" id="MBV7257427.1"/>
    </source>
</evidence>
<dbReference type="Pfam" id="PF00990">
    <property type="entry name" value="GGDEF"/>
    <property type="match status" value="1"/>
</dbReference>
<keyword evidence="1" id="KW-0812">Transmembrane</keyword>
<dbReference type="PROSITE" id="PS50883">
    <property type="entry name" value="EAL"/>
    <property type="match status" value="1"/>
</dbReference>
<dbReference type="InterPro" id="IPR000160">
    <property type="entry name" value="GGDEF_dom"/>
</dbReference>
<feature type="domain" description="GGDEF" evidence="3">
    <location>
        <begin position="151"/>
        <end position="285"/>
    </location>
</feature>
<dbReference type="RefSeq" id="WP_218446238.1">
    <property type="nucleotide sequence ID" value="NZ_JAGSPA010000003.1"/>
</dbReference>
<dbReference type="PANTHER" id="PTHR44757:SF2">
    <property type="entry name" value="BIOFILM ARCHITECTURE MAINTENANCE PROTEIN MBAA"/>
    <property type="match status" value="1"/>
</dbReference>
<dbReference type="InterPro" id="IPR052155">
    <property type="entry name" value="Biofilm_reg_signaling"/>
</dbReference>
<dbReference type="Pfam" id="PF00563">
    <property type="entry name" value="EAL"/>
    <property type="match status" value="1"/>
</dbReference>
<organism evidence="4 5">
    <name type="scientific">Pacificimonas pallii</name>
    <dbReference type="NCBI Taxonomy" id="2827236"/>
    <lineage>
        <taxon>Bacteria</taxon>
        <taxon>Pseudomonadati</taxon>
        <taxon>Pseudomonadota</taxon>
        <taxon>Alphaproteobacteria</taxon>
        <taxon>Sphingomonadales</taxon>
        <taxon>Sphingosinicellaceae</taxon>
        <taxon>Pacificimonas</taxon>
    </lineage>
</organism>
<evidence type="ECO:0000313" key="5">
    <source>
        <dbReference type="Proteomes" id="UP000722336"/>
    </source>
</evidence>
<gene>
    <name evidence="4" type="ORF">KCG44_11585</name>
</gene>
<feature type="domain" description="EAL" evidence="2">
    <location>
        <begin position="294"/>
        <end position="547"/>
    </location>
</feature>
<dbReference type="NCBIfam" id="TIGR00254">
    <property type="entry name" value="GGDEF"/>
    <property type="match status" value="1"/>
</dbReference>
<evidence type="ECO:0000259" key="2">
    <source>
        <dbReference type="PROSITE" id="PS50883"/>
    </source>
</evidence>
<reference evidence="4 5" key="1">
    <citation type="submission" date="2021-04" db="EMBL/GenBank/DDBJ databases">
        <authorList>
            <person name="Pira H."/>
            <person name="Risdian C."/>
            <person name="Wink J."/>
        </authorList>
    </citation>
    <scope>NUCLEOTIDE SEQUENCE [LARGE SCALE GENOMIC DNA]</scope>
    <source>
        <strain evidence="4 5">WHA3</strain>
    </source>
</reference>
<dbReference type="SMART" id="SM00052">
    <property type="entry name" value="EAL"/>
    <property type="match status" value="1"/>
</dbReference>
<dbReference type="PANTHER" id="PTHR44757">
    <property type="entry name" value="DIGUANYLATE CYCLASE DGCP"/>
    <property type="match status" value="1"/>
</dbReference>
<evidence type="ECO:0000256" key="1">
    <source>
        <dbReference type="SAM" id="Phobius"/>
    </source>
</evidence>